<accession>A0ABQ0G431</accession>
<evidence type="ECO:0000256" key="1">
    <source>
        <dbReference type="ARBA" id="ARBA00007992"/>
    </source>
</evidence>
<dbReference type="PRINTS" id="PR00420">
    <property type="entry name" value="RNGMNOXGNASE"/>
</dbReference>
<keyword evidence="3" id="KW-0274">FAD</keyword>
<dbReference type="EMBL" id="BAAFSV010000001">
    <property type="protein sequence ID" value="GAB1312530.1"/>
    <property type="molecule type" value="Genomic_DNA"/>
</dbReference>
<evidence type="ECO:0000256" key="5">
    <source>
        <dbReference type="ARBA" id="ARBA00023033"/>
    </source>
</evidence>
<dbReference type="PANTHER" id="PTHR13789:SF215">
    <property type="entry name" value="FAD-BINDING DOMAIN-CONTAINING PROTEIN-RELATED"/>
    <property type="match status" value="1"/>
</dbReference>
<name>A0ABQ0G431_9PEZI</name>
<evidence type="ECO:0000259" key="6">
    <source>
        <dbReference type="Pfam" id="PF01494"/>
    </source>
</evidence>
<dbReference type="Gene3D" id="3.50.50.60">
    <property type="entry name" value="FAD/NAD(P)-binding domain"/>
    <property type="match status" value="1"/>
</dbReference>
<evidence type="ECO:0000256" key="2">
    <source>
        <dbReference type="ARBA" id="ARBA00022630"/>
    </source>
</evidence>
<evidence type="ECO:0000256" key="3">
    <source>
        <dbReference type="ARBA" id="ARBA00022827"/>
    </source>
</evidence>
<comment type="caution">
    <text evidence="7">The sequence shown here is derived from an EMBL/GenBank/DDBJ whole genome shotgun (WGS) entry which is preliminary data.</text>
</comment>
<organism evidence="7 8">
    <name type="scientific">Madurella fahalii</name>
    <dbReference type="NCBI Taxonomy" id="1157608"/>
    <lineage>
        <taxon>Eukaryota</taxon>
        <taxon>Fungi</taxon>
        <taxon>Dikarya</taxon>
        <taxon>Ascomycota</taxon>
        <taxon>Pezizomycotina</taxon>
        <taxon>Sordariomycetes</taxon>
        <taxon>Sordariomycetidae</taxon>
        <taxon>Sordariales</taxon>
        <taxon>Sordariales incertae sedis</taxon>
        <taxon>Madurella</taxon>
    </lineage>
</organism>
<comment type="similarity">
    <text evidence="1">Belongs to the paxM FAD-dependent monooxygenase family.</text>
</comment>
<dbReference type="PANTHER" id="PTHR13789">
    <property type="entry name" value="MONOOXYGENASE"/>
    <property type="match status" value="1"/>
</dbReference>
<keyword evidence="4" id="KW-0560">Oxidoreductase</keyword>
<evidence type="ECO:0000256" key="4">
    <source>
        <dbReference type="ARBA" id="ARBA00023002"/>
    </source>
</evidence>
<feature type="domain" description="FAD-binding" evidence="6">
    <location>
        <begin position="13"/>
        <end position="366"/>
    </location>
</feature>
<dbReference type="SUPFAM" id="SSF54373">
    <property type="entry name" value="FAD-linked reductases, C-terminal domain"/>
    <property type="match status" value="1"/>
</dbReference>
<protein>
    <submittedName>
        <fullName evidence="7">Salicylate hydroxylase</fullName>
    </submittedName>
</protein>
<dbReference type="InterPro" id="IPR036188">
    <property type="entry name" value="FAD/NAD-bd_sf"/>
</dbReference>
<dbReference type="InterPro" id="IPR050493">
    <property type="entry name" value="FAD-dep_Monooxygenase_BioMet"/>
</dbReference>
<evidence type="ECO:0000313" key="7">
    <source>
        <dbReference type="EMBL" id="GAB1312530.1"/>
    </source>
</evidence>
<dbReference type="GeneID" id="98173485"/>
<keyword evidence="8" id="KW-1185">Reference proteome</keyword>
<proteinExistence type="inferred from homology"/>
<reference evidence="7 8" key="1">
    <citation type="submission" date="2024-09" db="EMBL/GenBank/DDBJ databases">
        <title>Itraconazole resistance in Madurella fahalii resulting from another homologue of gene encoding cytochrome P450 14-alpha sterol demethylase (CYP51).</title>
        <authorList>
            <person name="Yoshioka I."/>
            <person name="Fahal A.H."/>
            <person name="Kaneko S."/>
            <person name="Yaguchi T."/>
        </authorList>
    </citation>
    <scope>NUCLEOTIDE SEQUENCE [LARGE SCALE GENOMIC DNA]</scope>
    <source>
        <strain evidence="7 8">IFM 68171</strain>
    </source>
</reference>
<sequence>MGSNAPRPGRAGVVGAGIAGLSAAIALRRAGWEVEMFEKSHFKNEIGAAITVTPNATMVLDRWGFDMKKAAPVPNQVVRLAHARDLTVFQREEYTDMVDLLGHGTWSFHRVDLHRGLKELATAQDEHGEMGPPVEIRLGCEATGVDCDDGTLRLAGGQVVAKDLIIIADGAHSRLISDFTGHPSGLHRTGRSIYRWLVSMDDVLADPTLRAQFTNDLPGFIGWRDPDKNILWVSYTCRGGKVLNNAVVHTTKTGEGEEDVWHTAASQDQVLATLENFHPSVRKIVTMASEDGIKVHHLYKKPVLTSFVRGRTAVVGDAAHVMMPTHAAGGGIAIESAASLEVLFRQVDATDDQAVKQRLRAFDKLRIPRCNLTTLASNAGPEWLHVPGVEEEIRRFYTGPLPPPGALPYSKPFREVLFHHDEYRAAEQMLARTPSLGEQRSIATQQS</sequence>
<evidence type="ECO:0000313" key="8">
    <source>
        <dbReference type="Proteomes" id="UP001628179"/>
    </source>
</evidence>
<gene>
    <name evidence="7" type="ORF">MFIFM68171_02740</name>
</gene>
<dbReference type="SUPFAM" id="SSF51905">
    <property type="entry name" value="FAD/NAD(P)-binding domain"/>
    <property type="match status" value="1"/>
</dbReference>
<keyword evidence="2" id="KW-0285">Flavoprotein</keyword>
<dbReference type="Pfam" id="PF01494">
    <property type="entry name" value="FAD_binding_3"/>
    <property type="match status" value="1"/>
</dbReference>
<dbReference type="InterPro" id="IPR002938">
    <property type="entry name" value="FAD-bd"/>
</dbReference>
<dbReference type="RefSeq" id="XP_070914263.1">
    <property type="nucleotide sequence ID" value="XM_071058162.1"/>
</dbReference>
<dbReference type="Proteomes" id="UP001628179">
    <property type="component" value="Unassembled WGS sequence"/>
</dbReference>
<keyword evidence="5" id="KW-0503">Monooxygenase</keyword>